<reference evidence="2" key="1">
    <citation type="journal article" date="2019" name="Int. J. Syst. Evol. Microbiol.">
        <title>The Global Catalogue of Microorganisms (GCM) 10K type strain sequencing project: providing services to taxonomists for standard genome sequencing and annotation.</title>
        <authorList>
            <consortium name="The Broad Institute Genomics Platform"/>
            <consortium name="The Broad Institute Genome Sequencing Center for Infectious Disease"/>
            <person name="Wu L."/>
            <person name="Ma J."/>
        </authorList>
    </citation>
    <scope>NUCLEOTIDE SEQUENCE [LARGE SCALE GENOMIC DNA]</scope>
    <source>
        <strain evidence="2">CGMCC 1.16306</strain>
    </source>
</reference>
<dbReference type="Proteomes" id="UP001596022">
    <property type="component" value="Unassembled WGS sequence"/>
</dbReference>
<organism evidence="1 2">
    <name type="scientific">Camelliibacillus cellulosilyticus</name>
    <dbReference type="NCBI Taxonomy" id="2174486"/>
    <lineage>
        <taxon>Bacteria</taxon>
        <taxon>Bacillati</taxon>
        <taxon>Bacillota</taxon>
        <taxon>Bacilli</taxon>
        <taxon>Bacillales</taxon>
        <taxon>Sporolactobacillaceae</taxon>
        <taxon>Camelliibacillus</taxon>
    </lineage>
</organism>
<name>A0ABV9GM09_9BACL</name>
<gene>
    <name evidence="1" type="ORF">ACFO4N_06275</name>
</gene>
<protein>
    <submittedName>
        <fullName evidence="1">Uncharacterized protein</fullName>
    </submittedName>
</protein>
<sequence>MKTANGGLDGRFHVQTEGKTANGILPVSAINFPSFLGQRFSVFRHNHSSKGCGLRE</sequence>
<dbReference type="EMBL" id="JBHSFW010000001">
    <property type="protein sequence ID" value="MFC4618336.1"/>
    <property type="molecule type" value="Genomic_DNA"/>
</dbReference>
<evidence type="ECO:0000313" key="2">
    <source>
        <dbReference type="Proteomes" id="UP001596022"/>
    </source>
</evidence>
<keyword evidence="2" id="KW-1185">Reference proteome</keyword>
<accession>A0ABV9GM09</accession>
<dbReference type="RefSeq" id="WP_376845332.1">
    <property type="nucleotide sequence ID" value="NZ_JBHSFW010000001.1"/>
</dbReference>
<proteinExistence type="predicted"/>
<evidence type="ECO:0000313" key="1">
    <source>
        <dbReference type="EMBL" id="MFC4618336.1"/>
    </source>
</evidence>
<comment type="caution">
    <text evidence="1">The sequence shown here is derived from an EMBL/GenBank/DDBJ whole genome shotgun (WGS) entry which is preliminary data.</text>
</comment>